<organism evidence="6 7">
    <name type="scientific">Oryza sativa subsp. japonica</name>
    <name type="common">Rice</name>
    <dbReference type="NCBI Taxonomy" id="39947"/>
    <lineage>
        <taxon>Eukaryota</taxon>
        <taxon>Viridiplantae</taxon>
        <taxon>Streptophyta</taxon>
        <taxon>Embryophyta</taxon>
        <taxon>Tracheophyta</taxon>
        <taxon>Spermatophyta</taxon>
        <taxon>Magnoliopsida</taxon>
        <taxon>Liliopsida</taxon>
        <taxon>Poales</taxon>
        <taxon>Poaceae</taxon>
        <taxon>BOP clade</taxon>
        <taxon>Oryzoideae</taxon>
        <taxon>Oryzeae</taxon>
        <taxon>Oryzinae</taxon>
        <taxon>Oryza</taxon>
        <taxon>Oryza sativa</taxon>
    </lineage>
</organism>
<dbReference type="PaxDb" id="39947-A0A0P0VEC0"/>
<dbReference type="STRING" id="39947.A0A0P0VEC0"/>
<reference evidence="6 7" key="3">
    <citation type="journal article" date="2013" name="Rice">
        <title>Improvement of the Oryza sativa Nipponbare reference genome using next generation sequence and optical map data.</title>
        <authorList>
            <person name="Kawahara Y."/>
            <person name="de la Bastide M."/>
            <person name="Hamilton J.P."/>
            <person name="Kanamori H."/>
            <person name="McCombie W.R."/>
            <person name="Ouyang S."/>
            <person name="Schwartz D.C."/>
            <person name="Tanaka T."/>
            <person name="Wu J."/>
            <person name="Zhou S."/>
            <person name="Childs K.L."/>
            <person name="Davidson R.M."/>
            <person name="Lin H."/>
            <person name="Quesada-Ocampo L."/>
            <person name="Vaillancourt B."/>
            <person name="Sakai H."/>
            <person name="Lee S.S."/>
            <person name="Kim J."/>
            <person name="Numa H."/>
            <person name="Itoh T."/>
            <person name="Buell C.R."/>
            <person name="Matsumoto T."/>
        </authorList>
    </citation>
    <scope>NUCLEOTIDE SEQUENCE [LARGE SCALE GENOMIC DNA]</scope>
    <source>
        <strain evidence="7">cv. Nipponbare</strain>
    </source>
</reference>
<name>A0A0P0VEC0_ORYSJ</name>
<dbReference type="PANTHER" id="PTHR13937:SF0">
    <property type="entry name" value="EUKARYOTIC TRANSLATION INITIATION FACTOR 3 SUBUNIT C-RELATED"/>
    <property type="match status" value="1"/>
</dbReference>
<feature type="domain" description="Eukaryotic translation initiation factor 3 subunit C N-terminal" evidence="5">
    <location>
        <begin position="1"/>
        <end position="62"/>
    </location>
</feature>
<dbReference type="AlphaFoldDB" id="A0A0P0VEC0"/>
<evidence type="ECO:0000256" key="2">
    <source>
        <dbReference type="ARBA" id="ARBA00022540"/>
    </source>
</evidence>
<dbReference type="EMBL" id="AP014958">
    <property type="protein sequence ID" value="BAS76733.1"/>
    <property type="molecule type" value="Genomic_DNA"/>
</dbReference>
<reference evidence="7" key="1">
    <citation type="journal article" date="2005" name="Nature">
        <title>The map-based sequence of the rice genome.</title>
        <authorList>
            <consortium name="International rice genome sequencing project (IRGSP)"/>
            <person name="Matsumoto T."/>
            <person name="Wu J."/>
            <person name="Kanamori H."/>
            <person name="Katayose Y."/>
            <person name="Fujisawa M."/>
            <person name="Namiki N."/>
            <person name="Mizuno H."/>
            <person name="Yamamoto K."/>
            <person name="Antonio B.A."/>
            <person name="Baba T."/>
            <person name="Sakata K."/>
            <person name="Nagamura Y."/>
            <person name="Aoki H."/>
            <person name="Arikawa K."/>
            <person name="Arita K."/>
            <person name="Bito T."/>
            <person name="Chiden Y."/>
            <person name="Fujitsuka N."/>
            <person name="Fukunaka R."/>
            <person name="Hamada M."/>
            <person name="Harada C."/>
            <person name="Hayashi A."/>
            <person name="Hijishita S."/>
            <person name="Honda M."/>
            <person name="Hosokawa S."/>
            <person name="Ichikawa Y."/>
            <person name="Idonuma A."/>
            <person name="Iijima M."/>
            <person name="Ikeda M."/>
            <person name="Ikeno M."/>
            <person name="Ito K."/>
            <person name="Ito S."/>
            <person name="Ito T."/>
            <person name="Ito Y."/>
            <person name="Ito Y."/>
            <person name="Iwabuchi A."/>
            <person name="Kamiya K."/>
            <person name="Karasawa W."/>
            <person name="Kurita K."/>
            <person name="Katagiri S."/>
            <person name="Kikuta A."/>
            <person name="Kobayashi H."/>
            <person name="Kobayashi N."/>
            <person name="Machita K."/>
            <person name="Maehara T."/>
            <person name="Masukawa M."/>
            <person name="Mizubayashi T."/>
            <person name="Mukai Y."/>
            <person name="Nagasaki H."/>
            <person name="Nagata Y."/>
            <person name="Naito S."/>
            <person name="Nakashima M."/>
            <person name="Nakama Y."/>
            <person name="Nakamichi Y."/>
            <person name="Nakamura M."/>
            <person name="Meguro A."/>
            <person name="Negishi M."/>
            <person name="Ohta I."/>
            <person name="Ohta T."/>
            <person name="Okamoto M."/>
            <person name="Ono N."/>
            <person name="Saji S."/>
            <person name="Sakaguchi M."/>
            <person name="Sakai K."/>
            <person name="Shibata M."/>
            <person name="Shimokawa T."/>
            <person name="Song J."/>
            <person name="Takazaki Y."/>
            <person name="Terasawa K."/>
            <person name="Tsugane M."/>
            <person name="Tsuji K."/>
            <person name="Ueda S."/>
            <person name="Waki K."/>
            <person name="Yamagata H."/>
            <person name="Yamamoto M."/>
            <person name="Yamamoto S."/>
            <person name="Yamane H."/>
            <person name="Yoshiki S."/>
            <person name="Yoshihara R."/>
            <person name="Yukawa K."/>
            <person name="Zhong H."/>
            <person name="Yano M."/>
            <person name="Yuan Q."/>
            <person name="Ouyang S."/>
            <person name="Liu J."/>
            <person name="Jones K.M."/>
            <person name="Gansberger K."/>
            <person name="Moffat K."/>
            <person name="Hill J."/>
            <person name="Bera J."/>
            <person name="Fadrosh D."/>
            <person name="Jin S."/>
            <person name="Johri S."/>
            <person name="Kim M."/>
            <person name="Overton L."/>
            <person name="Reardon M."/>
            <person name="Tsitrin T."/>
            <person name="Vuong H."/>
            <person name="Weaver B."/>
            <person name="Ciecko A."/>
            <person name="Tallon L."/>
            <person name="Jackson J."/>
            <person name="Pai G."/>
            <person name="Aken S.V."/>
            <person name="Utterback T."/>
            <person name="Reidmuller S."/>
            <person name="Feldblyum T."/>
            <person name="Hsiao J."/>
            <person name="Zismann V."/>
            <person name="Iobst S."/>
            <person name="de Vazeille A.R."/>
            <person name="Buell C.R."/>
            <person name="Ying K."/>
            <person name="Li Y."/>
            <person name="Lu T."/>
            <person name="Huang Y."/>
            <person name="Zhao Q."/>
            <person name="Feng Q."/>
            <person name="Zhang L."/>
            <person name="Zhu J."/>
            <person name="Weng Q."/>
            <person name="Mu J."/>
            <person name="Lu Y."/>
            <person name="Fan D."/>
            <person name="Liu Y."/>
            <person name="Guan J."/>
            <person name="Zhang Y."/>
            <person name="Yu S."/>
            <person name="Liu X."/>
            <person name="Zhang Y."/>
            <person name="Hong G."/>
            <person name="Han B."/>
            <person name="Choisne N."/>
            <person name="Demange N."/>
            <person name="Orjeda G."/>
            <person name="Samain S."/>
            <person name="Cattolico L."/>
            <person name="Pelletier E."/>
            <person name="Couloux A."/>
            <person name="Segurens B."/>
            <person name="Wincker P."/>
            <person name="D'Hont A."/>
            <person name="Scarpelli C."/>
            <person name="Weissenbach J."/>
            <person name="Salanoubat M."/>
            <person name="Quetier F."/>
            <person name="Yu Y."/>
            <person name="Kim H.R."/>
            <person name="Rambo T."/>
            <person name="Currie J."/>
            <person name="Collura K."/>
            <person name="Luo M."/>
            <person name="Yang T."/>
            <person name="Ammiraju J.S.S."/>
            <person name="Engler F."/>
            <person name="Soderlund C."/>
            <person name="Wing R.A."/>
            <person name="Palmer L.E."/>
            <person name="de la Bastide M."/>
            <person name="Spiegel L."/>
            <person name="Nascimento L."/>
            <person name="Zutavern T."/>
            <person name="O'Shaughnessy A."/>
            <person name="Dike S."/>
            <person name="Dedhia N."/>
            <person name="Preston R."/>
            <person name="Balija V."/>
            <person name="McCombie W.R."/>
            <person name="Chow T."/>
            <person name="Chen H."/>
            <person name="Chung M."/>
            <person name="Chen C."/>
            <person name="Shaw J."/>
            <person name="Wu H."/>
            <person name="Hsiao K."/>
            <person name="Chao Y."/>
            <person name="Chu M."/>
            <person name="Cheng C."/>
            <person name="Hour A."/>
            <person name="Lee P."/>
            <person name="Lin S."/>
            <person name="Lin Y."/>
            <person name="Liou J."/>
            <person name="Liu S."/>
            <person name="Hsing Y."/>
            <person name="Raghuvanshi S."/>
            <person name="Mohanty A."/>
            <person name="Bharti A.K."/>
            <person name="Gaur A."/>
            <person name="Gupta V."/>
            <person name="Kumar D."/>
            <person name="Ravi V."/>
            <person name="Vij S."/>
            <person name="Kapur A."/>
            <person name="Khurana P."/>
            <person name="Khurana P."/>
            <person name="Khurana J.P."/>
            <person name="Tyagi A.K."/>
            <person name="Gaikwad K."/>
            <person name="Singh A."/>
            <person name="Dalal V."/>
            <person name="Srivastava S."/>
            <person name="Dixit A."/>
            <person name="Pal A.K."/>
            <person name="Ghazi I.A."/>
            <person name="Yadav M."/>
            <person name="Pandit A."/>
            <person name="Bhargava A."/>
            <person name="Sureshbabu K."/>
            <person name="Batra K."/>
            <person name="Sharma T.R."/>
            <person name="Mohapatra T."/>
            <person name="Singh N.K."/>
            <person name="Messing J."/>
            <person name="Nelson A.B."/>
            <person name="Fuks G."/>
            <person name="Kavchok S."/>
            <person name="Keizer G."/>
            <person name="Linton E."/>
            <person name="Llaca V."/>
            <person name="Song R."/>
            <person name="Tanyolac B."/>
            <person name="Young S."/>
            <person name="Ho-Il K."/>
            <person name="Hahn J.H."/>
            <person name="Sangsakoo G."/>
            <person name="Vanavichit A."/>
            <person name="de Mattos Luiz.A.T."/>
            <person name="Zimmer P.D."/>
            <person name="Malone G."/>
            <person name="Dellagostin O."/>
            <person name="de Oliveira A.C."/>
            <person name="Bevan M."/>
            <person name="Bancroft I."/>
            <person name="Minx P."/>
            <person name="Cordum H."/>
            <person name="Wilson R."/>
            <person name="Cheng Z."/>
            <person name="Jin W."/>
            <person name="Jiang J."/>
            <person name="Leong S.A."/>
            <person name="Iwama H."/>
            <person name="Gojobori T."/>
            <person name="Itoh T."/>
            <person name="Niimura Y."/>
            <person name="Fujii Y."/>
            <person name="Habara T."/>
            <person name="Sakai H."/>
            <person name="Sato Y."/>
            <person name="Wilson G."/>
            <person name="Kumar K."/>
            <person name="McCouch S."/>
            <person name="Juretic N."/>
            <person name="Hoen D."/>
            <person name="Wright S."/>
            <person name="Bruskiewich R."/>
            <person name="Bureau T."/>
            <person name="Miyao A."/>
            <person name="Hirochika H."/>
            <person name="Nishikawa T."/>
            <person name="Kadowaki K."/>
            <person name="Sugiura M."/>
            <person name="Burr B."/>
            <person name="Sasaki T."/>
        </authorList>
    </citation>
    <scope>NUCLEOTIDE SEQUENCE [LARGE SCALE GENOMIC DNA]</scope>
    <source>
        <strain evidence="7">cv. Nipponbare</strain>
    </source>
</reference>
<keyword evidence="3" id="KW-0648">Protein biosynthesis</keyword>
<keyword evidence="1" id="KW-0963">Cytoplasm</keyword>
<dbReference type="Proteomes" id="UP000059680">
    <property type="component" value="Chromosome 2"/>
</dbReference>
<proteinExistence type="predicted"/>
<evidence type="ECO:0000256" key="1">
    <source>
        <dbReference type="ARBA" id="ARBA00022490"/>
    </source>
</evidence>
<dbReference type="InterPro" id="IPR008905">
    <property type="entry name" value="EIF3C_N_dom"/>
</dbReference>
<dbReference type="GO" id="GO:0031369">
    <property type="term" value="F:translation initiation factor binding"/>
    <property type="evidence" value="ECO:0007669"/>
    <property type="project" value="InterPro"/>
</dbReference>
<feature type="non-terminal residue" evidence="6">
    <location>
        <position position="63"/>
    </location>
</feature>
<feature type="compositionally biased region" description="Acidic residues" evidence="4">
    <location>
        <begin position="37"/>
        <end position="63"/>
    </location>
</feature>
<sequence length="63" mass="7406">MSSSNAKALNAMKQKLKKNNKQYENLIQECREHPERFEDDDVEDKDDDDETEDEDSDAEEDPE</sequence>
<feature type="region of interest" description="Disordered" evidence="4">
    <location>
        <begin position="1"/>
        <end position="63"/>
    </location>
</feature>
<evidence type="ECO:0000256" key="4">
    <source>
        <dbReference type="SAM" id="MobiDB-lite"/>
    </source>
</evidence>
<reference evidence="6 7" key="2">
    <citation type="journal article" date="2013" name="Plant Cell Physiol.">
        <title>Rice Annotation Project Database (RAP-DB): an integrative and interactive database for rice genomics.</title>
        <authorList>
            <person name="Sakai H."/>
            <person name="Lee S.S."/>
            <person name="Tanaka T."/>
            <person name="Numa H."/>
            <person name="Kim J."/>
            <person name="Kawahara Y."/>
            <person name="Wakimoto H."/>
            <person name="Yang C.C."/>
            <person name="Iwamoto M."/>
            <person name="Abe T."/>
            <person name="Yamada Y."/>
            <person name="Muto A."/>
            <person name="Inokuchi H."/>
            <person name="Ikemura T."/>
            <person name="Matsumoto T."/>
            <person name="Sasaki T."/>
            <person name="Itoh T."/>
        </authorList>
    </citation>
    <scope>NUCLEOTIDE SEQUENCE [LARGE SCALE GENOMIC DNA]</scope>
    <source>
        <strain evidence="7">cv. Nipponbare</strain>
    </source>
</reference>
<evidence type="ECO:0000259" key="5">
    <source>
        <dbReference type="Pfam" id="PF05470"/>
    </source>
</evidence>
<dbReference type="GO" id="GO:0003723">
    <property type="term" value="F:RNA binding"/>
    <property type="evidence" value="ECO:0007669"/>
    <property type="project" value="InterPro"/>
</dbReference>
<dbReference type="PANTHER" id="PTHR13937">
    <property type="entry name" value="EUKARYOTIC TRANSLATION INITATION FACTOR 3, SUBUNIT 8 EIF3S8 -RELATED"/>
    <property type="match status" value="1"/>
</dbReference>
<dbReference type="Pfam" id="PF05470">
    <property type="entry name" value="eIF-3c_N"/>
    <property type="match status" value="1"/>
</dbReference>
<evidence type="ECO:0000256" key="3">
    <source>
        <dbReference type="ARBA" id="ARBA00022917"/>
    </source>
</evidence>
<protein>
    <submittedName>
        <fullName evidence="6">Os02g0123300 protein</fullName>
    </submittedName>
</protein>
<dbReference type="InterPro" id="IPR027516">
    <property type="entry name" value="EIF3C"/>
</dbReference>
<evidence type="ECO:0000313" key="7">
    <source>
        <dbReference type="Proteomes" id="UP000059680"/>
    </source>
</evidence>
<dbReference type="Gramene" id="Os02t0123300-00">
    <property type="protein sequence ID" value="Os02t0123300-00"/>
    <property type="gene ID" value="Os02g0123300"/>
</dbReference>
<gene>
    <name evidence="6" type="ordered locus">Os02g0123300</name>
    <name evidence="6" type="ORF">OSNPB_020123300</name>
</gene>
<dbReference type="SMR" id="A0A0P0VEC0"/>
<keyword evidence="7" id="KW-1185">Reference proteome</keyword>
<dbReference type="InParanoid" id="A0A0P0VEC0"/>
<dbReference type="GO" id="GO:0003743">
    <property type="term" value="F:translation initiation factor activity"/>
    <property type="evidence" value="ECO:0007669"/>
    <property type="project" value="UniProtKB-KW"/>
</dbReference>
<accession>A0A0P0VEC0</accession>
<keyword evidence="2" id="KW-0396">Initiation factor</keyword>
<evidence type="ECO:0000313" key="6">
    <source>
        <dbReference type="EMBL" id="BAS76733.1"/>
    </source>
</evidence>
<dbReference type="GO" id="GO:0005852">
    <property type="term" value="C:eukaryotic translation initiation factor 3 complex"/>
    <property type="evidence" value="ECO:0007669"/>
    <property type="project" value="InterPro"/>
</dbReference>